<dbReference type="EMBL" id="BMGI01000001">
    <property type="protein sequence ID" value="GGD22785.1"/>
    <property type="molecule type" value="Genomic_DNA"/>
</dbReference>
<organism evidence="2 3">
    <name type="scientific">Sinisalibacter lacisalsi</name>
    <dbReference type="NCBI Taxonomy" id="1526570"/>
    <lineage>
        <taxon>Bacteria</taxon>
        <taxon>Pseudomonadati</taxon>
        <taxon>Pseudomonadota</taxon>
        <taxon>Alphaproteobacteria</taxon>
        <taxon>Rhodobacterales</taxon>
        <taxon>Roseobacteraceae</taxon>
        <taxon>Sinisalibacter</taxon>
    </lineage>
</organism>
<dbReference type="Proteomes" id="UP000617355">
    <property type="component" value="Unassembled WGS sequence"/>
</dbReference>
<name>A0ABQ1QCB4_9RHOB</name>
<accession>A0ABQ1QCB4</accession>
<protein>
    <recommendedName>
        <fullName evidence="4">Flagellar assembly protein FliH</fullName>
    </recommendedName>
</protein>
<dbReference type="RefSeq" id="WP_188525944.1">
    <property type="nucleotide sequence ID" value="NZ_BMGI01000001.1"/>
</dbReference>
<reference evidence="3" key="1">
    <citation type="journal article" date="2019" name="Int. J. Syst. Evol. Microbiol.">
        <title>The Global Catalogue of Microorganisms (GCM) 10K type strain sequencing project: providing services to taxonomists for standard genome sequencing and annotation.</title>
        <authorList>
            <consortium name="The Broad Institute Genomics Platform"/>
            <consortium name="The Broad Institute Genome Sequencing Center for Infectious Disease"/>
            <person name="Wu L."/>
            <person name="Ma J."/>
        </authorList>
    </citation>
    <scope>NUCLEOTIDE SEQUENCE [LARGE SCALE GENOMIC DNA]</scope>
    <source>
        <strain evidence="3">CGMCC 1.12922</strain>
    </source>
</reference>
<evidence type="ECO:0000313" key="2">
    <source>
        <dbReference type="EMBL" id="GGD22785.1"/>
    </source>
</evidence>
<sequence length="209" mass="22730">MPRPLLEDFDAGPDARQDPYSPSGEATPATIDPSAESMEKWRLEGYEAGYQAGWDDATRAQADDQSRIGAEFARNLQDLGFTFQEARTHVMHALEPLLAGMVDRVLPRLVSDTIGQTIVEELLHLASAAVDTPIEVVVSPASRPVIETFLTQAASVPFALIEEATLAEGQVFLRSGKLERQIDFSTAVDRIGAAISGLYELNEKAFQNG</sequence>
<proteinExistence type="predicted"/>
<keyword evidence="3" id="KW-1185">Reference proteome</keyword>
<evidence type="ECO:0008006" key="4">
    <source>
        <dbReference type="Google" id="ProtNLM"/>
    </source>
</evidence>
<gene>
    <name evidence="2" type="ORF">GCM10011358_04110</name>
</gene>
<comment type="caution">
    <text evidence="2">The sequence shown here is derived from an EMBL/GenBank/DDBJ whole genome shotgun (WGS) entry which is preliminary data.</text>
</comment>
<evidence type="ECO:0000256" key="1">
    <source>
        <dbReference type="SAM" id="MobiDB-lite"/>
    </source>
</evidence>
<evidence type="ECO:0000313" key="3">
    <source>
        <dbReference type="Proteomes" id="UP000617355"/>
    </source>
</evidence>
<feature type="region of interest" description="Disordered" evidence="1">
    <location>
        <begin position="1"/>
        <end position="34"/>
    </location>
</feature>